<feature type="region of interest" description="Disordered" evidence="6">
    <location>
        <begin position="687"/>
        <end position="725"/>
    </location>
</feature>
<keyword evidence="4" id="KW-0963">Cytoplasm</keyword>
<dbReference type="InterPro" id="IPR045334">
    <property type="entry name" value="INTS3"/>
</dbReference>
<feature type="compositionally biased region" description="Low complexity" evidence="6">
    <location>
        <begin position="531"/>
        <end position="544"/>
    </location>
</feature>
<evidence type="ECO:0000313" key="10">
    <source>
        <dbReference type="Proteomes" id="UP000230066"/>
    </source>
</evidence>
<feature type="domain" description="Ints3-like C-terminal" evidence="8">
    <location>
        <begin position="823"/>
        <end position="1221"/>
    </location>
</feature>
<evidence type="ECO:0000256" key="6">
    <source>
        <dbReference type="SAM" id="MobiDB-lite"/>
    </source>
</evidence>
<feature type="compositionally biased region" description="Polar residues" evidence="6">
    <location>
        <begin position="1250"/>
        <end position="1262"/>
    </location>
</feature>
<feature type="region of interest" description="Disordered" evidence="6">
    <location>
        <begin position="519"/>
        <end position="564"/>
    </location>
</feature>
<dbReference type="PANTHER" id="PTHR13587">
    <property type="entry name" value="INTEGRATOR COMPLEX SUBUNIT 3"/>
    <property type="match status" value="1"/>
</dbReference>
<feature type="region of interest" description="Disordered" evidence="6">
    <location>
        <begin position="1137"/>
        <end position="1160"/>
    </location>
</feature>
<name>A0A4E0RAK7_FASHE</name>
<feature type="region of interest" description="Disordered" evidence="6">
    <location>
        <begin position="1221"/>
        <end position="1483"/>
    </location>
</feature>
<dbReference type="PANTHER" id="PTHR13587:SF7">
    <property type="entry name" value="INTEGRATOR COMPLEX SUBUNIT 3"/>
    <property type="match status" value="1"/>
</dbReference>
<protein>
    <submittedName>
        <fullName evidence="9">Integrator complex subunit 3</fullName>
    </submittedName>
</protein>
<feature type="domain" description="Integrator complex subunit 3 N-terminal" evidence="7">
    <location>
        <begin position="53"/>
        <end position="465"/>
    </location>
</feature>
<dbReference type="EMBL" id="JXXN02002354">
    <property type="protein sequence ID" value="THD23071.1"/>
    <property type="molecule type" value="Genomic_DNA"/>
</dbReference>
<keyword evidence="10" id="KW-1185">Reference proteome</keyword>
<dbReference type="InterPro" id="IPR019333">
    <property type="entry name" value="INTS3_N"/>
</dbReference>
<comment type="subcellular location">
    <subcellularLocation>
        <location evidence="2">Cytoplasm</location>
    </subcellularLocation>
    <subcellularLocation>
        <location evidence="1">Nucleus</location>
    </subcellularLocation>
</comment>
<evidence type="ECO:0000256" key="3">
    <source>
        <dbReference type="ARBA" id="ARBA00006130"/>
    </source>
</evidence>
<accession>A0A4E0RAK7</accession>
<dbReference type="Pfam" id="PF10189">
    <property type="entry name" value="Ints3_N"/>
    <property type="match status" value="1"/>
</dbReference>
<keyword evidence="5" id="KW-0539">Nucleus</keyword>
<organism evidence="9 10">
    <name type="scientific">Fasciola hepatica</name>
    <name type="common">Liver fluke</name>
    <dbReference type="NCBI Taxonomy" id="6192"/>
    <lineage>
        <taxon>Eukaryota</taxon>
        <taxon>Metazoa</taxon>
        <taxon>Spiralia</taxon>
        <taxon>Lophotrochozoa</taxon>
        <taxon>Platyhelminthes</taxon>
        <taxon>Trematoda</taxon>
        <taxon>Digenea</taxon>
        <taxon>Plagiorchiida</taxon>
        <taxon>Echinostomata</taxon>
        <taxon>Echinostomatoidea</taxon>
        <taxon>Fasciolidae</taxon>
        <taxon>Fasciola</taxon>
    </lineage>
</organism>
<feature type="compositionally biased region" description="Low complexity" evidence="6">
    <location>
        <begin position="1235"/>
        <end position="1249"/>
    </location>
</feature>
<dbReference type="GO" id="GO:0005737">
    <property type="term" value="C:cytoplasm"/>
    <property type="evidence" value="ECO:0007669"/>
    <property type="project" value="UniProtKB-SubCell"/>
</dbReference>
<evidence type="ECO:0000256" key="1">
    <source>
        <dbReference type="ARBA" id="ARBA00004123"/>
    </source>
</evidence>
<feature type="compositionally biased region" description="Low complexity" evidence="6">
    <location>
        <begin position="1331"/>
        <end position="1346"/>
    </location>
</feature>
<dbReference type="Proteomes" id="UP000230066">
    <property type="component" value="Unassembled WGS sequence"/>
</dbReference>
<dbReference type="InterPro" id="IPR056518">
    <property type="entry name" value="HEAT_Ints3_C"/>
</dbReference>
<feature type="compositionally biased region" description="Basic and acidic residues" evidence="6">
    <location>
        <begin position="1413"/>
        <end position="1423"/>
    </location>
</feature>
<sequence>MDVQIRPLLKLSAIDAPPKFLQSLQDAGKFVKKLRETDADIVNSPANRSGNEEEHRTLQAGLLYLALTEPDRRRSFCTDIVLTSRDNLTYVLSEMTRLVAETWVKMPQSVRSNLINLLSELIASRDASVEVLMLHVYRRMSNGDLSSQNIWLIDSVVELIEKNKDWIGSPDRLVFLLPLTVFTILRLIPDHFPTPGSLVSSVPMTDTNILNLRQRELTLVDELIRKHFDRCAQIGRDFVRLLHGVARLDPIKTLWNDILTNISSLTSYYADISEILEITTPQYFTQTVIPHEMEQWARWMMKNVHCIPRVPVNRYQDFFQRKFFSTPESQSLRVNLLRYIVTFFYPDNEMLASTLIPRWNVISWILSQSTCPVVTANAKLALFYDWLFFKPNDCIMNLEPALLAIMNHLTPRSQPIALSLTDFLVKIAASYYPPLTDRIITGVRNGLEEMIRLGVVKNINPLFEMLHRTSPDLFRSLRMLLGCEPLIPPVLSSSNPLEVGSVAGTLAPVGVILNTAGKTDVKNDAPQTNALSVGPLSPSVVRRPSTPPLASGKPKPSGTTEAGALMDPRLTRGHAAIRAGVVSPGLPVPVTQPDIIIPKPVTEAATINSSQVNTVSSPTLPCVQQPPPALTNMDGSTMPDEISVRGGVKRTSLTLPVPPRTIYETTTAEPPLLSEDDLDQLEIDTDGQNESTLSRASWSPPPLPPSQSSFLPRQDQLPETPESTEMTIDNLRRRFQEYQLWYHYSVKPVDVNALIEQLDGPIRTALENFRDLALKVGLVRNTGTMVCADRATPRDPDPDVINGCVDQQRLSSVRLRSALVLRELCDSMEAFVQAILDEDCFDDLVIAARIASVICELLYPLFAERLMPASPEWSEEQLEDCLEFPIFVPFRHLWQMNPWDAKREVLLLLLSEMQTRQPRLGYHLLFFLKVGKLNDEKMVTYRNFCASQENPCLRKSLLKDMQLLADDNRRLFAYLLPDVFTVFSSELTNDAEFMRLVVGALDPVMLNTLICEIVRGHLNLFRSNDLSPVLKASLQWDSIEQMFFWQLVNAHEIPTRRFLPLVRCIDPAVHPEACANLIQLFKLEKPNYELVRALLSRPKADDPLSVTALHFWSCPDNHGSLFAEILSEMITVPLTFRSDPSSGSAREGRDKRRNGAKNQITPENAVDLSLILTHLDSIRRNCKNMSILQDVDIQNALQSVANSRDVPVSIKDHFSDLLALAEDQPTPPPVGVGGSTRTASSGAQSSGTGNRLNGNTGPTTEVNSRRGGRGAALGSKGGHSLRNLDSRRAAEAERRQTPNAANKRSSRAATSSAENARTSAEADSDAEEAEAISLLSSSASVSSASSENDDDSESADAGATTRSGSTAQKKRRSRNSSPVRGGGSTAKVGKRTSANTADTKERRSAASVIGGKRSSEKTEREPSSPKIVILDDSLNDDEEDDDDEDKNLEVVVPEDDSGDEQNIDRVRPPKRRKTSTRRFNLDD</sequence>
<dbReference type="GO" id="GO:0005634">
    <property type="term" value="C:nucleus"/>
    <property type="evidence" value="ECO:0007669"/>
    <property type="project" value="UniProtKB-SubCell"/>
</dbReference>
<feature type="compositionally biased region" description="Basic and acidic residues" evidence="6">
    <location>
        <begin position="1282"/>
        <end position="1296"/>
    </location>
</feature>
<evidence type="ECO:0000259" key="8">
    <source>
        <dbReference type="Pfam" id="PF24566"/>
    </source>
</evidence>
<dbReference type="Pfam" id="PF24566">
    <property type="entry name" value="HEAT_Ints3_C"/>
    <property type="match status" value="1"/>
</dbReference>
<proteinExistence type="inferred from homology"/>
<feature type="compositionally biased region" description="Acidic residues" evidence="6">
    <location>
        <begin position="1433"/>
        <end position="1461"/>
    </location>
</feature>
<reference evidence="9" key="1">
    <citation type="submission" date="2019-03" db="EMBL/GenBank/DDBJ databases">
        <title>Improved annotation for the trematode Fasciola hepatica.</title>
        <authorList>
            <person name="Choi Y.-J."/>
            <person name="Martin J."/>
            <person name="Mitreva M."/>
        </authorList>
    </citation>
    <scope>NUCLEOTIDE SEQUENCE [LARGE SCALE GENOMIC DNA]</scope>
</reference>
<gene>
    <name evidence="9" type="ORF">D915_006174</name>
</gene>
<comment type="caution">
    <text evidence="9">The sequence shown here is derived from an EMBL/GenBank/DDBJ whole genome shotgun (WGS) entry which is preliminary data.</text>
</comment>
<dbReference type="SUPFAM" id="SSF48371">
    <property type="entry name" value="ARM repeat"/>
    <property type="match status" value="1"/>
</dbReference>
<comment type="similarity">
    <text evidence="3">Belongs to the Integrator subunit 3 family.</text>
</comment>
<evidence type="ECO:0000313" key="9">
    <source>
        <dbReference type="EMBL" id="THD23071.1"/>
    </source>
</evidence>
<evidence type="ECO:0000256" key="4">
    <source>
        <dbReference type="ARBA" id="ARBA00022490"/>
    </source>
</evidence>
<evidence type="ECO:0000256" key="2">
    <source>
        <dbReference type="ARBA" id="ARBA00004496"/>
    </source>
</evidence>
<evidence type="ECO:0000259" key="7">
    <source>
        <dbReference type="Pfam" id="PF10189"/>
    </source>
</evidence>
<feature type="compositionally biased region" description="Polar residues" evidence="6">
    <location>
        <begin position="1297"/>
        <end position="1318"/>
    </location>
</feature>
<dbReference type="InterPro" id="IPR016024">
    <property type="entry name" value="ARM-type_fold"/>
</dbReference>
<evidence type="ECO:0000256" key="5">
    <source>
        <dbReference type="ARBA" id="ARBA00023242"/>
    </source>
</evidence>